<dbReference type="AlphaFoldDB" id="A0A1B7P1D8"/>
<gene>
    <name evidence="1" type="ORF">ACJ72_02797</name>
</gene>
<dbReference type="STRING" id="1658172.A0A1B7P1D8"/>
<comment type="caution">
    <text evidence="1">The sequence shown here is derived from an EMBL/GenBank/DDBJ whole genome shotgun (WGS) entry which is preliminary data.</text>
</comment>
<dbReference type="EMBL" id="LGUA01000248">
    <property type="protein sequence ID" value="OAX82836.1"/>
    <property type="molecule type" value="Genomic_DNA"/>
</dbReference>
<dbReference type="SUPFAM" id="SSF56601">
    <property type="entry name" value="beta-lactamase/transpeptidase-like"/>
    <property type="match status" value="1"/>
</dbReference>
<name>A0A1B7P1D8_9EURO</name>
<evidence type="ECO:0000313" key="2">
    <source>
        <dbReference type="Proteomes" id="UP000091918"/>
    </source>
</evidence>
<dbReference type="Proteomes" id="UP000091918">
    <property type="component" value="Unassembled WGS sequence"/>
</dbReference>
<organism evidence="1 2">
    <name type="scientific">Emergomyces africanus</name>
    <dbReference type="NCBI Taxonomy" id="1955775"/>
    <lineage>
        <taxon>Eukaryota</taxon>
        <taxon>Fungi</taxon>
        <taxon>Dikarya</taxon>
        <taxon>Ascomycota</taxon>
        <taxon>Pezizomycotina</taxon>
        <taxon>Eurotiomycetes</taxon>
        <taxon>Eurotiomycetidae</taxon>
        <taxon>Onygenales</taxon>
        <taxon>Ajellomycetaceae</taxon>
        <taxon>Emergomyces</taxon>
    </lineage>
</organism>
<keyword evidence="2" id="KW-1185">Reference proteome</keyword>
<accession>A0A1B7P1D8</accession>
<protein>
    <submittedName>
        <fullName evidence="1">Uncharacterized protein</fullName>
    </submittedName>
</protein>
<dbReference type="Gene3D" id="3.40.710.10">
    <property type="entry name" value="DD-peptidase/beta-lactamase superfamily"/>
    <property type="match status" value="1"/>
</dbReference>
<reference evidence="1 2" key="1">
    <citation type="submission" date="2015-07" db="EMBL/GenBank/DDBJ databases">
        <title>Emmonsia species relationships and genome sequence.</title>
        <authorList>
            <person name="Cuomo C.A."/>
            <person name="Schwartz I.S."/>
            <person name="Kenyon C."/>
            <person name="de Hoog G.S."/>
            <person name="Govender N.P."/>
            <person name="Botha A."/>
            <person name="Moreno L."/>
            <person name="de Vries M."/>
            <person name="Munoz J.F."/>
            <person name="Stielow J.B."/>
        </authorList>
    </citation>
    <scope>NUCLEOTIDE SEQUENCE [LARGE SCALE GENOMIC DNA]</scope>
    <source>
        <strain evidence="1 2">CBS 136260</strain>
    </source>
</reference>
<dbReference type="OrthoDB" id="428260at2759"/>
<proteinExistence type="predicted"/>
<sequence>MINIISNFLGGNGLSKQTLEDFMKENIHNKLGLKSTTFRPEHLPNFAERRVEIGAQNAEGAFSAMPEPMYPHPRCQLSQGYRALFHSARVHRRVGNTACRGGNVLKPESVE</sequence>
<evidence type="ECO:0000313" key="1">
    <source>
        <dbReference type="EMBL" id="OAX82836.1"/>
    </source>
</evidence>
<dbReference type="InterPro" id="IPR012338">
    <property type="entry name" value="Beta-lactam/transpept-like"/>
</dbReference>